<keyword evidence="3" id="KW-1185">Reference proteome</keyword>
<reference evidence="2 3" key="1">
    <citation type="submission" date="2016-10" db="EMBL/GenBank/DDBJ databases">
        <authorList>
            <person name="de Groot N.N."/>
        </authorList>
    </citation>
    <scope>NUCLEOTIDE SEQUENCE [LARGE SCALE GENOMIC DNA]</scope>
    <source>
        <strain evidence="2 3">DSM 25584</strain>
    </source>
</reference>
<dbReference type="InterPro" id="IPR051321">
    <property type="entry name" value="PHA/PHB_synthase"/>
</dbReference>
<sequence>MPARDVRYAGPDRAPGSAMYELADAMRRAQAAMLDAAGDRPAGHPYRVAASGERWRLRAYGQGAGPPVLIVAAPIKRPDIWDLTPTRSVVGACLRGGLDVHLLAWAAPAPRDSGATLAAYADAGIGEAVAAVRRATGGRAPVLMGHSLGGTLAAIFAAAHADRLAGLVLLDAPLCFAPGSSRFRDALVAMAPRHPDSDGIVPGSLLSHLSALAAPETFVWARALDGLLHPEAHDLHTRIERWALAEVALPAPLLGEMLTALYREDRFCRGTLDLGGPTVGPAALRCPAFVVGNAADAVAPPQAIDPFVARMPGAQVRRIEIPGEPGVSLQHLVPLLGERAHAELWPEITAWIAARG</sequence>
<protein>
    <submittedName>
        <fullName evidence="2">Polyhydroxyalkanoate synthase</fullName>
    </submittedName>
</protein>
<dbReference type="InterPro" id="IPR029058">
    <property type="entry name" value="AB_hydrolase_fold"/>
</dbReference>
<dbReference type="InterPro" id="IPR000073">
    <property type="entry name" value="AB_hydrolase_1"/>
</dbReference>
<dbReference type="Gene3D" id="3.40.50.1820">
    <property type="entry name" value="alpha/beta hydrolase"/>
    <property type="match status" value="1"/>
</dbReference>
<proteinExistence type="predicted"/>
<gene>
    <name evidence="2" type="ORF">SAMN05216241_103184</name>
</gene>
<evidence type="ECO:0000313" key="3">
    <source>
        <dbReference type="Proteomes" id="UP000199415"/>
    </source>
</evidence>
<evidence type="ECO:0000259" key="1">
    <source>
        <dbReference type="Pfam" id="PF00561"/>
    </source>
</evidence>
<dbReference type="PANTHER" id="PTHR36837:SF2">
    <property type="entry name" value="POLY(3-HYDROXYALKANOATE) POLYMERASE SUBUNIT PHAC"/>
    <property type="match status" value="1"/>
</dbReference>
<feature type="domain" description="AB hydrolase-1" evidence="1">
    <location>
        <begin position="112"/>
        <end position="178"/>
    </location>
</feature>
<evidence type="ECO:0000313" key="2">
    <source>
        <dbReference type="EMBL" id="SDF92419.1"/>
    </source>
</evidence>
<dbReference type="Pfam" id="PF00561">
    <property type="entry name" value="Abhydrolase_1"/>
    <property type="match status" value="1"/>
</dbReference>
<organism evidence="2 3">
    <name type="scientific">Limimonas halophila</name>
    <dbReference type="NCBI Taxonomy" id="1082479"/>
    <lineage>
        <taxon>Bacteria</taxon>
        <taxon>Pseudomonadati</taxon>
        <taxon>Pseudomonadota</taxon>
        <taxon>Alphaproteobacteria</taxon>
        <taxon>Rhodospirillales</taxon>
        <taxon>Rhodovibrionaceae</taxon>
        <taxon>Limimonas</taxon>
    </lineage>
</organism>
<accession>A0A1G7Q3A5</accession>
<dbReference type="Proteomes" id="UP000199415">
    <property type="component" value="Unassembled WGS sequence"/>
</dbReference>
<name>A0A1G7Q3A5_9PROT</name>
<dbReference type="SUPFAM" id="SSF53474">
    <property type="entry name" value="alpha/beta-Hydrolases"/>
    <property type="match status" value="1"/>
</dbReference>
<dbReference type="STRING" id="1082479.SAMN05216241_103184"/>
<dbReference type="EMBL" id="FNCE01000003">
    <property type="protein sequence ID" value="SDF92419.1"/>
    <property type="molecule type" value="Genomic_DNA"/>
</dbReference>
<dbReference type="PANTHER" id="PTHR36837">
    <property type="entry name" value="POLY(3-HYDROXYALKANOATE) POLYMERASE SUBUNIT PHAC"/>
    <property type="match status" value="1"/>
</dbReference>
<dbReference type="AlphaFoldDB" id="A0A1G7Q3A5"/>